<organism evidence="1 2">
    <name type="scientific">Streptomyces minutiscleroticus</name>
    <dbReference type="NCBI Taxonomy" id="68238"/>
    <lineage>
        <taxon>Bacteria</taxon>
        <taxon>Bacillati</taxon>
        <taxon>Actinomycetota</taxon>
        <taxon>Actinomycetes</taxon>
        <taxon>Kitasatosporales</taxon>
        <taxon>Streptomycetaceae</taxon>
        <taxon>Streptomyces</taxon>
    </lineage>
</organism>
<keyword evidence="2" id="KW-1185">Reference proteome</keyword>
<sequence>MPVPLDAEAGRVSVLATTEQALFFLGRALVEDVPPLRVNAVVPTSAGGADDGAAVEHLVGQILGVPDRKKWSGMAVTAGRARRV</sequence>
<name>A0A918P2X0_9ACTN</name>
<dbReference type="Proteomes" id="UP000619244">
    <property type="component" value="Unassembled WGS sequence"/>
</dbReference>
<reference evidence="1" key="1">
    <citation type="journal article" date="2014" name="Int. J. Syst. Evol. Microbiol.">
        <title>Complete genome sequence of Corynebacterium casei LMG S-19264T (=DSM 44701T), isolated from a smear-ripened cheese.</title>
        <authorList>
            <consortium name="US DOE Joint Genome Institute (JGI-PGF)"/>
            <person name="Walter F."/>
            <person name="Albersmeier A."/>
            <person name="Kalinowski J."/>
            <person name="Ruckert C."/>
        </authorList>
    </citation>
    <scope>NUCLEOTIDE SEQUENCE</scope>
    <source>
        <strain evidence="1">JCM 4790</strain>
    </source>
</reference>
<reference evidence="1" key="2">
    <citation type="submission" date="2020-09" db="EMBL/GenBank/DDBJ databases">
        <authorList>
            <person name="Sun Q."/>
            <person name="Ohkuma M."/>
        </authorList>
    </citation>
    <scope>NUCLEOTIDE SEQUENCE</scope>
    <source>
        <strain evidence="1">JCM 4790</strain>
    </source>
</reference>
<accession>A0A918P2X0</accession>
<evidence type="ECO:0000313" key="2">
    <source>
        <dbReference type="Proteomes" id="UP000619244"/>
    </source>
</evidence>
<proteinExistence type="predicted"/>
<dbReference type="EMBL" id="BMVU01000113">
    <property type="protein sequence ID" value="GGY16931.1"/>
    <property type="molecule type" value="Genomic_DNA"/>
</dbReference>
<evidence type="ECO:0000313" key="1">
    <source>
        <dbReference type="EMBL" id="GGY16931.1"/>
    </source>
</evidence>
<comment type="caution">
    <text evidence="1">The sequence shown here is derived from an EMBL/GenBank/DDBJ whole genome shotgun (WGS) entry which is preliminary data.</text>
</comment>
<gene>
    <name evidence="1" type="ORF">GCM10010358_80660</name>
</gene>
<dbReference type="AlphaFoldDB" id="A0A918P2X0"/>
<protein>
    <submittedName>
        <fullName evidence="1">Uncharacterized protein</fullName>
    </submittedName>
</protein>
<dbReference type="RefSeq" id="WP_190195216.1">
    <property type="nucleotide sequence ID" value="NZ_BMVU01000113.1"/>
</dbReference>